<gene>
    <name evidence="2" type="ORF">AWL63_16030</name>
</gene>
<proteinExistence type="predicted"/>
<protein>
    <recommendedName>
        <fullName evidence="4">Glycoside hydrolase family 3 N-terminal domain-containing protein</fullName>
    </recommendedName>
</protein>
<dbReference type="InterPro" id="IPR036962">
    <property type="entry name" value="Glyco_hydro_3_N_sf"/>
</dbReference>
<dbReference type="EMBL" id="CP014168">
    <property type="protein sequence ID" value="AOH85240.1"/>
    <property type="molecule type" value="Genomic_DNA"/>
</dbReference>
<dbReference type="GO" id="GO:0004553">
    <property type="term" value="F:hydrolase activity, hydrolyzing O-glycosyl compounds"/>
    <property type="evidence" value="ECO:0007669"/>
    <property type="project" value="InterPro"/>
</dbReference>
<sequence>MRFAPPCIALTLDDRHIRMTAAHARILLPLAGLLLAASGSDASPVYRDLNHNGRLDPYEDSRRSADVRIDDLLMRMTLEEKVGTMMHASLPSGDPLGAGGTGYDMVAVRRMILERHVTSAITRLSVPPAELAEQNNAVQRLAETTRLWRRHHDAREILVMQTLSATTSNAASTRRL</sequence>
<dbReference type="STRING" id="1560345.AWL63_16030"/>
<reference evidence="2 3" key="1">
    <citation type="submission" date="2016-01" db="EMBL/GenBank/DDBJ databases">
        <title>Complete genome and mega plasmid sequence of Sphingomonas panacis DCY99 elicits systemic resistance in rice to Xanthomonas oryzae.</title>
        <authorList>
            <person name="Kim Y.J."/>
            <person name="Yang D.C."/>
            <person name="Sing P."/>
        </authorList>
    </citation>
    <scope>NUCLEOTIDE SEQUENCE [LARGE SCALE GENOMIC DNA]</scope>
    <source>
        <strain evidence="2 3">DCY99</strain>
    </source>
</reference>
<name>A0A1B3ZCU1_9SPHN</name>
<dbReference type="Proteomes" id="UP000094256">
    <property type="component" value="Chromosome"/>
</dbReference>
<dbReference type="AlphaFoldDB" id="A0A1B3ZCU1"/>
<evidence type="ECO:0000313" key="3">
    <source>
        <dbReference type="Proteomes" id="UP000094256"/>
    </source>
</evidence>
<accession>A0A1B3ZCU1</accession>
<dbReference type="Gene3D" id="3.20.20.300">
    <property type="entry name" value="Glycoside hydrolase, family 3, N-terminal domain"/>
    <property type="match status" value="1"/>
</dbReference>
<organism evidence="2 3">
    <name type="scientific">Sphingomonas panacis</name>
    <dbReference type="NCBI Taxonomy" id="1560345"/>
    <lineage>
        <taxon>Bacteria</taxon>
        <taxon>Pseudomonadati</taxon>
        <taxon>Pseudomonadota</taxon>
        <taxon>Alphaproteobacteria</taxon>
        <taxon>Sphingomonadales</taxon>
        <taxon>Sphingomonadaceae</taxon>
        <taxon>Sphingomonas</taxon>
    </lineage>
</organism>
<dbReference type="SUPFAM" id="SSF51445">
    <property type="entry name" value="(Trans)glycosidases"/>
    <property type="match status" value="1"/>
</dbReference>
<dbReference type="OrthoDB" id="9781691at2"/>
<dbReference type="RefSeq" id="WP_069205774.1">
    <property type="nucleotide sequence ID" value="NZ_CP014168.1"/>
</dbReference>
<keyword evidence="1" id="KW-0378">Hydrolase</keyword>
<dbReference type="InterPro" id="IPR017853">
    <property type="entry name" value="GH"/>
</dbReference>
<evidence type="ECO:0008006" key="4">
    <source>
        <dbReference type="Google" id="ProtNLM"/>
    </source>
</evidence>
<dbReference type="GO" id="GO:0005975">
    <property type="term" value="P:carbohydrate metabolic process"/>
    <property type="evidence" value="ECO:0007669"/>
    <property type="project" value="InterPro"/>
</dbReference>
<evidence type="ECO:0000313" key="2">
    <source>
        <dbReference type="EMBL" id="AOH85240.1"/>
    </source>
</evidence>
<evidence type="ECO:0000256" key="1">
    <source>
        <dbReference type="ARBA" id="ARBA00022801"/>
    </source>
</evidence>
<dbReference type="KEGG" id="span:AWL63_16030"/>
<keyword evidence="3" id="KW-1185">Reference proteome</keyword>